<keyword evidence="2 4" id="KW-0863">Zinc-finger</keyword>
<dbReference type="InterPro" id="IPR011990">
    <property type="entry name" value="TPR-like_helical_dom_sf"/>
</dbReference>
<dbReference type="GO" id="GO:0061630">
    <property type="term" value="F:ubiquitin protein ligase activity"/>
    <property type="evidence" value="ECO:0007669"/>
    <property type="project" value="TreeGrafter"/>
</dbReference>
<dbReference type="AlphaFoldDB" id="A0A556V0V0"/>
<dbReference type="PROSITE" id="PS51787">
    <property type="entry name" value="LON_N"/>
    <property type="match status" value="1"/>
</dbReference>
<accession>A0A556V0V0</accession>
<dbReference type="InterPro" id="IPR017907">
    <property type="entry name" value="Znf_RING_CS"/>
</dbReference>
<evidence type="ECO:0000313" key="10">
    <source>
        <dbReference type="Proteomes" id="UP000319801"/>
    </source>
</evidence>
<comment type="caution">
    <text evidence="9">The sequence shown here is derived from an EMBL/GenBank/DDBJ whole genome shotgun (WGS) entry which is preliminary data.</text>
</comment>
<feature type="domain" description="RING-type" evidence="7">
    <location>
        <begin position="12"/>
        <end position="49"/>
    </location>
</feature>
<dbReference type="InterPro" id="IPR001841">
    <property type="entry name" value="Znf_RING"/>
</dbReference>
<evidence type="ECO:0000256" key="2">
    <source>
        <dbReference type="ARBA" id="ARBA00022771"/>
    </source>
</evidence>
<evidence type="ECO:0000313" key="9">
    <source>
        <dbReference type="EMBL" id="TSQ81044.1"/>
    </source>
</evidence>
<evidence type="ECO:0000256" key="6">
    <source>
        <dbReference type="SAM" id="MobiDB-lite"/>
    </source>
</evidence>
<dbReference type="PROSITE" id="PS00518">
    <property type="entry name" value="ZF_RING_1"/>
    <property type="match status" value="1"/>
</dbReference>
<dbReference type="InterPro" id="IPR019734">
    <property type="entry name" value="TPR_rpt"/>
</dbReference>
<evidence type="ECO:0000256" key="3">
    <source>
        <dbReference type="ARBA" id="ARBA00022833"/>
    </source>
</evidence>
<protein>
    <submittedName>
        <fullName evidence="9">LON peptidase N-terminal domain and RING finger protein 1</fullName>
    </submittedName>
</protein>
<evidence type="ECO:0000256" key="5">
    <source>
        <dbReference type="PROSITE-ProRule" id="PRU00339"/>
    </source>
</evidence>
<dbReference type="Pfam" id="PF02190">
    <property type="entry name" value="LON_substr_bdg"/>
    <property type="match status" value="1"/>
</dbReference>
<dbReference type="SUPFAM" id="SSF57850">
    <property type="entry name" value="RING/U-box"/>
    <property type="match status" value="1"/>
</dbReference>
<feature type="repeat" description="TPR" evidence="5">
    <location>
        <begin position="145"/>
        <end position="178"/>
    </location>
</feature>
<dbReference type="InterPro" id="IPR046336">
    <property type="entry name" value="Lon_prtase_N_sf"/>
</dbReference>
<dbReference type="Pfam" id="PF15227">
    <property type="entry name" value="zf-C3HC4_4"/>
    <property type="match status" value="1"/>
</dbReference>
<feature type="region of interest" description="Disordered" evidence="6">
    <location>
        <begin position="243"/>
        <end position="263"/>
    </location>
</feature>
<evidence type="ECO:0000256" key="1">
    <source>
        <dbReference type="ARBA" id="ARBA00022723"/>
    </source>
</evidence>
<feature type="domain" description="Lon N-terminal" evidence="8">
    <location>
        <begin position="298"/>
        <end position="535"/>
    </location>
</feature>
<keyword evidence="10" id="KW-1185">Reference proteome</keyword>
<dbReference type="SMART" id="SM00028">
    <property type="entry name" value="TPR"/>
    <property type="match status" value="1"/>
</dbReference>
<gene>
    <name evidence="9" type="ORF">Baya_11223</name>
</gene>
<dbReference type="PROSITE" id="PS50005">
    <property type="entry name" value="TPR"/>
    <property type="match status" value="1"/>
</dbReference>
<dbReference type="Gene3D" id="2.30.130.40">
    <property type="entry name" value="LON domain-like"/>
    <property type="match status" value="1"/>
</dbReference>
<dbReference type="GO" id="GO:0008270">
    <property type="term" value="F:zinc ion binding"/>
    <property type="evidence" value="ECO:0007669"/>
    <property type="project" value="UniProtKB-KW"/>
</dbReference>
<dbReference type="EMBL" id="VCAZ01000088">
    <property type="protein sequence ID" value="TSQ81044.1"/>
    <property type="molecule type" value="Genomic_DNA"/>
</dbReference>
<keyword evidence="3" id="KW-0862">Zinc</keyword>
<dbReference type="PANTHER" id="PTHR23327:SF6">
    <property type="entry name" value="LON PEPTIDASE N-TERMINAL DOMAIN AND RING FINGER PROTEIN 1 ISOFORM X1"/>
    <property type="match status" value="1"/>
</dbReference>
<dbReference type="GO" id="GO:0005737">
    <property type="term" value="C:cytoplasm"/>
    <property type="evidence" value="ECO:0007669"/>
    <property type="project" value="UniProtKB-ARBA"/>
</dbReference>
<dbReference type="Gene3D" id="3.30.40.10">
    <property type="entry name" value="Zinc/RING finger domain, C3HC4 (zinc finger)"/>
    <property type="match status" value="1"/>
</dbReference>
<dbReference type="InterPro" id="IPR015947">
    <property type="entry name" value="PUA-like_sf"/>
</dbReference>
<dbReference type="PROSITE" id="PS50089">
    <property type="entry name" value="ZF_RING_2"/>
    <property type="match status" value="1"/>
</dbReference>
<dbReference type="SMART" id="SM00184">
    <property type="entry name" value="RING"/>
    <property type="match status" value="1"/>
</dbReference>
<reference evidence="9 10" key="1">
    <citation type="journal article" date="2019" name="Genome Biol. Evol.">
        <title>Whole-Genome Sequencing of the Giant Devil Catfish, Bagarius yarrelli.</title>
        <authorList>
            <person name="Jiang W."/>
            <person name="Lv Y."/>
            <person name="Cheng L."/>
            <person name="Yang K."/>
            <person name="Chao B."/>
            <person name="Wang X."/>
            <person name="Li Y."/>
            <person name="Pan X."/>
            <person name="You X."/>
            <person name="Zhang Y."/>
            <person name="Yang J."/>
            <person name="Li J."/>
            <person name="Zhang X."/>
            <person name="Liu S."/>
            <person name="Sun C."/>
            <person name="Yang J."/>
            <person name="Shi Q."/>
        </authorList>
    </citation>
    <scope>NUCLEOTIDE SEQUENCE [LARGE SCALE GENOMIC DNA]</scope>
    <source>
        <strain evidence="9">JWS20170419001</strain>
        <tissue evidence="9">Muscle</tissue>
    </source>
</reference>
<evidence type="ECO:0000259" key="8">
    <source>
        <dbReference type="PROSITE" id="PS51787"/>
    </source>
</evidence>
<proteinExistence type="predicted"/>
<keyword evidence="1" id="KW-0479">Metal-binding</keyword>
<dbReference type="SMART" id="SM00464">
    <property type="entry name" value="LON"/>
    <property type="match status" value="1"/>
</dbReference>
<dbReference type="PANTHER" id="PTHR23327">
    <property type="entry name" value="RING FINGER PROTEIN 127"/>
    <property type="match status" value="1"/>
</dbReference>
<evidence type="ECO:0000259" key="7">
    <source>
        <dbReference type="PROSITE" id="PS50089"/>
    </source>
</evidence>
<sequence>MIHLFNMENLDCPVCLFLLCEPVTISCGHSFCRRCILGSCVWSRCPVCTERLKQCDAKSVKNNVLLHCVVEKCCPEETKTRRQIQESMKACDYSRALRTTEDRMQIVPDDLSLKSWRAEANMGLQRFSEALHDLEDLCTARPNWTEAYFRKGNVLLEMGKHTEALAQFHHCLKQQPDFSPAKQEIRKILDMEGLATPDEVPQTLQMVDDYLRDWSSQTNRFGSSPTESLKLPSNQLEEKFTCKQQTTSQVKHNSRTDSQSVSYLSTAEKREGQMIKNEEMQMISNQETSPLTVSDFECPLCISLTKDIPIFVCTVAFPGIPCPLHVFEPRYRLMIRRCMETGTRKFGMCSYEHGRGFADYGCMLEILDQNVLSDGRSYVETVGKSRFRVLRRGQRDGYHTADIEYLQDNEAHGDELEMLQRLHDSVYQQAREWYQRLNSRIREHLHHQYGEMPEREDNIQALSLITDETYSSILINVKNIRSQASFCPDIIMETDLAAVITALLNAELESDYTSLITIPLLFGDNISKPADQWTN</sequence>
<organism evidence="9 10">
    <name type="scientific">Bagarius yarrelli</name>
    <name type="common">Goonch</name>
    <name type="synonym">Bagrus yarrelli</name>
    <dbReference type="NCBI Taxonomy" id="175774"/>
    <lineage>
        <taxon>Eukaryota</taxon>
        <taxon>Metazoa</taxon>
        <taxon>Chordata</taxon>
        <taxon>Craniata</taxon>
        <taxon>Vertebrata</taxon>
        <taxon>Euteleostomi</taxon>
        <taxon>Actinopterygii</taxon>
        <taxon>Neopterygii</taxon>
        <taxon>Teleostei</taxon>
        <taxon>Ostariophysi</taxon>
        <taxon>Siluriformes</taxon>
        <taxon>Sisoridae</taxon>
        <taxon>Sisorinae</taxon>
        <taxon>Bagarius</taxon>
    </lineage>
</organism>
<dbReference type="SUPFAM" id="SSF88697">
    <property type="entry name" value="PUA domain-like"/>
    <property type="match status" value="1"/>
</dbReference>
<keyword evidence="5" id="KW-0802">TPR repeat</keyword>
<dbReference type="Proteomes" id="UP000319801">
    <property type="component" value="Unassembled WGS sequence"/>
</dbReference>
<evidence type="ECO:0000256" key="4">
    <source>
        <dbReference type="PROSITE-ProRule" id="PRU00175"/>
    </source>
</evidence>
<name>A0A556V0V0_BAGYA</name>
<dbReference type="SUPFAM" id="SSF48452">
    <property type="entry name" value="TPR-like"/>
    <property type="match status" value="1"/>
</dbReference>
<dbReference type="Gene3D" id="1.25.40.10">
    <property type="entry name" value="Tetratricopeptide repeat domain"/>
    <property type="match status" value="1"/>
</dbReference>
<dbReference type="InterPro" id="IPR003111">
    <property type="entry name" value="Lon_prtase_N"/>
</dbReference>
<dbReference type="OrthoDB" id="264917at2759"/>
<dbReference type="InterPro" id="IPR013083">
    <property type="entry name" value="Znf_RING/FYVE/PHD"/>
</dbReference>